<reference evidence="5 6" key="1">
    <citation type="submission" date="2016-12" db="EMBL/GenBank/DDBJ databases">
        <title>Genome sequencing of Methylocaldum marinum.</title>
        <authorList>
            <person name="Takeuchi M."/>
            <person name="Kamagata Y."/>
            <person name="Hiraoka S."/>
            <person name="Oshima K."/>
            <person name="Hattori M."/>
            <person name="Iwasaki W."/>
        </authorList>
    </citation>
    <scope>NUCLEOTIDE SEQUENCE [LARGE SCALE GENOMIC DNA]</scope>
    <source>
        <strain evidence="5 6">S8</strain>
    </source>
</reference>
<dbReference type="GO" id="GO:0030163">
    <property type="term" value="P:protein catabolic process"/>
    <property type="evidence" value="ECO:0007669"/>
    <property type="project" value="InterPro"/>
</dbReference>
<dbReference type="KEGG" id="mmai:sS8_1011"/>
<feature type="coiled-coil region" evidence="3">
    <location>
        <begin position="204"/>
        <end position="249"/>
    </location>
</feature>
<keyword evidence="6" id="KW-1185">Reference proteome</keyword>
<evidence type="ECO:0000256" key="1">
    <source>
        <dbReference type="ARBA" id="ARBA00022670"/>
    </source>
</evidence>
<evidence type="ECO:0000259" key="4">
    <source>
        <dbReference type="PROSITE" id="PS51786"/>
    </source>
</evidence>
<dbReference type="InterPro" id="IPR027065">
    <property type="entry name" value="Lon_Prtase"/>
</dbReference>
<evidence type="ECO:0000256" key="3">
    <source>
        <dbReference type="SAM" id="Coils"/>
    </source>
</evidence>
<dbReference type="SUPFAM" id="SSF54211">
    <property type="entry name" value="Ribosomal protein S5 domain 2-like"/>
    <property type="match status" value="1"/>
</dbReference>
<dbReference type="Gene3D" id="3.40.50.300">
    <property type="entry name" value="P-loop containing nucleotide triphosphate hydrolases"/>
    <property type="match status" value="2"/>
</dbReference>
<dbReference type="GO" id="GO:0006508">
    <property type="term" value="P:proteolysis"/>
    <property type="evidence" value="ECO:0007669"/>
    <property type="project" value="UniProtKB-KW"/>
</dbReference>
<comment type="similarity">
    <text evidence="2">Belongs to the peptidase S16 family.</text>
</comment>
<dbReference type="InterPro" id="IPR027417">
    <property type="entry name" value="P-loop_NTPase"/>
</dbReference>
<dbReference type="InterPro" id="IPR041699">
    <property type="entry name" value="AAA_32"/>
</dbReference>
<evidence type="ECO:0000256" key="2">
    <source>
        <dbReference type="PROSITE-ProRule" id="PRU01122"/>
    </source>
</evidence>
<dbReference type="InterPro" id="IPR020568">
    <property type="entry name" value="Ribosomal_Su5_D2-typ_SF"/>
</dbReference>
<accession>A0A250KN51</accession>
<gene>
    <name evidence="5" type="ORF">sS8_1011</name>
</gene>
<evidence type="ECO:0000313" key="5">
    <source>
        <dbReference type="EMBL" id="BBA32976.1"/>
    </source>
</evidence>
<dbReference type="EC" id="3.4.21.53" evidence="2"/>
<proteinExistence type="inferred from homology"/>
<dbReference type="OrthoDB" id="9758568at2"/>
<dbReference type="Pfam" id="PF20436">
    <property type="entry name" value="LonB_AAA-LID"/>
    <property type="match status" value="1"/>
</dbReference>
<dbReference type="Pfam" id="PF13654">
    <property type="entry name" value="AAA_32"/>
    <property type="match status" value="1"/>
</dbReference>
<keyword evidence="3" id="KW-0175">Coiled coil</keyword>
<dbReference type="PANTHER" id="PTHR10046">
    <property type="entry name" value="ATP DEPENDENT LON PROTEASE FAMILY MEMBER"/>
    <property type="match status" value="1"/>
</dbReference>
<keyword evidence="2" id="KW-0720">Serine protease</keyword>
<organism evidence="5 6">
    <name type="scientific">Methylocaldum marinum</name>
    <dbReference type="NCBI Taxonomy" id="1432792"/>
    <lineage>
        <taxon>Bacteria</taxon>
        <taxon>Pseudomonadati</taxon>
        <taxon>Pseudomonadota</taxon>
        <taxon>Gammaproteobacteria</taxon>
        <taxon>Methylococcales</taxon>
        <taxon>Methylococcaceae</taxon>
        <taxon>Methylocaldum</taxon>
    </lineage>
</organism>
<feature type="active site" evidence="2">
    <location>
        <position position="657"/>
    </location>
</feature>
<dbReference type="InterPro" id="IPR014721">
    <property type="entry name" value="Ribsml_uS5_D2-typ_fold_subgr"/>
</dbReference>
<feature type="active site" evidence="2">
    <location>
        <position position="700"/>
    </location>
</feature>
<dbReference type="GO" id="GO:0005524">
    <property type="term" value="F:ATP binding"/>
    <property type="evidence" value="ECO:0007669"/>
    <property type="project" value="InterPro"/>
</dbReference>
<keyword evidence="1 2" id="KW-0645">Protease</keyword>
<name>A0A250KN51_9GAMM</name>
<comment type="catalytic activity">
    <reaction evidence="2">
        <text>Hydrolysis of proteins in presence of ATP.</text>
        <dbReference type="EC" id="3.4.21.53"/>
    </reaction>
</comment>
<dbReference type="Gene3D" id="3.30.230.10">
    <property type="match status" value="1"/>
</dbReference>
<dbReference type="Pfam" id="PF05362">
    <property type="entry name" value="Lon_C"/>
    <property type="match status" value="1"/>
</dbReference>
<evidence type="ECO:0000313" key="6">
    <source>
        <dbReference type="Proteomes" id="UP000266313"/>
    </source>
</evidence>
<dbReference type="EMBL" id="AP017928">
    <property type="protein sequence ID" value="BBA32976.1"/>
    <property type="molecule type" value="Genomic_DNA"/>
</dbReference>
<keyword evidence="2" id="KW-0378">Hydrolase</keyword>
<dbReference type="InterPro" id="IPR008269">
    <property type="entry name" value="Lon_proteolytic"/>
</dbReference>
<dbReference type="GO" id="GO:0004252">
    <property type="term" value="F:serine-type endopeptidase activity"/>
    <property type="evidence" value="ECO:0007669"/>
    <property type="project" value="UniProtKB-UniRule"/>
</dbReference>
<dbReference type="Proteomes" id="UP000266313">
    <property type="component" value="Chromosome"/>
</dbReference>
<dbReference type="InterPro" id="IPR046844">
    <property type="entry name" value="Lon-like_helical"/>
</dbReference>
<dbReference type="SUPFAM" id="SSF52540">
    <property type="entry name" value="P-loop containing nucleoside triphosphate hydrolases"/>
    <property type="match status" value="1"/>
</dbReference>
<protein>
    <recommendedName>
        <fullName evidence="2">endopeptidase La</fullName>
        <ecNumber evidence="2">3.4.21.53</ecNumber>
    </recommendedName>
</protein>
<dbReference type="RefSeq" id="WP_119628668.1">
    <property type="nucleotide sequence ID" value="NZ_AP017928.1"/>
</dbReference>
<sequence length="809" mass="90134">MDNHRQSLSASVLYKACDPREFDFSTTDQLADIGVVIGQERALDAIQFGISIVQNGYNIFALGPSGSGKLAAVKEIVGREAEKRPVPDDWCYVNNFAEASKPKALRLPAGQGRRFARDMEQVIEELSAVIPAAFEGEEYRGRAEEIEEDAKEREINALNELRRKSLQNGIALLETPTGFAFAPVDEKGEVLGPEQFQKLSEHQQEQIQEAVTDLRQQLQKLLKQFPVWRKEAKEKLKTLNREIAEFAVNHLMDDLKVRYQAISGVVQYLNEAQREIIDHAEDFFPKQEAGVAALIGHAAQRPSPFLRYKVNLLVDNSESNFAPVFFEGLPSHNNLVGRVEYQAYMGALVTDFTMIKPGALHKANGGYLILDARKVLMQPFAWDSLKRILQSREIRIETLERALSVISTSSLEPEPIPLDIKIILIGDRVLYYLLNVYDPEFRELFKVSADFEEAIDRDANGNALYARLIASLARRSQLRPLNKEAVIRVIEHAARLVEDSDKLSTHLRSLDDLLKEADHWAGQGQRSTITRDDVQAAIDHQIRRADRLRERIYENIRRGTVFIDTDGATTGQVNGLSIISLGDFAFGQPSRITATTRLGNGKILDIERESELGGAIHTKGVMILSGFLAQRYAKTRPFSVTASLVFEQSYGQVEGDSASVAELSAILSSLADLPIQQSLAVTGSVNQHGKVQPIGGVNEKIEGFFDICSAAGLNGKQGVIIPSANVKHLMLRQDVVKAVESGLFHVYAADTVDQVLELLMDRPVGERNTTGAFPDDSINGRVEKRLREWTDLQKEFKSQEKSGENQTYG</sequence>
<dbReference type="Pfam" id="PF20437">
    <property type="entry name" value="LonC_helical"/>
    <property type="match status" value="1"/>
</dbReference>
<dbReference type="Gene3D" id="1.10.8.60">
    <property type="match status" value="1"/>
</dbReference>
<dbReference type="GO" id="GO:0004176">
    <property type="term" value="F:ATP-dependent peptidase activity"/>
    <property type="evidence" value="ECO:0007669"/>
    <property type="project" value="UniProtKB-UniRule"/>
</dbReference>
<dbReference type="PROSITE" id="PS51786">
    <property type="entry name" value="LON_PROTEOLYTIC"/>
    <property type="match status" value="1"/>
</dbReference>
<dbReference type="InterPro" id="IPR046843">
    <property type="entry name" value="LonB_AAA-LID"/>
</dbReference>
<dbReference type="AlphaFoldDB" id="A0A250KN51"/>
<dbReference type="PRINTS" id="PR00830">
    <property type="entry name" value="ENDOLAPTASE"/>
</dbReference>
<feature type="domain" description="Lon proteolytic" evidence="4">
    <location>
        <begin position="567"/>
        <end position="762"/>
    </location>
</feature>